<dbReference type="EMBL" id="AUWU02000007">
    <property type="protein sequence ID" value="KAH0570677.1"/>
    <property type="molecule type" value="Genomic_DNA"/>
</dbReference>
<organism evidence="1">
    <name type="scientific">Spironucleus salmonicida</name>
    <dbReference type="NCBI Taxonomy" id="348837"/>
    <lineage>
        <taxon>Eukaryota</taxon>
        <taxon>Metamonada</taxon>
        <taxon>Diplomonadida</taxon>
        <taxon>Hexamitidae</taxon>
        <taxon>Hexamitinae</taxon>
        <taxon>Spironucleus</taxon>
    </lineage>
</organism>
<dbReference type="AlphaFoldDB" id="V6LT87"/>
<sequence length="90" mass="10283">MRLLYELPSGNYHSTEYQVILDTAVQQFYGLKNSLDYKLSGCGNSKLEITSKDWKKIRAALAFLELTVNNKHIKFTLVASYIASTNFNMI</sequence>
<reference evidence="1 2" key="1">
    <citation type="journal article" date="2014" name="PLoS Genet.">
        <title>The Genome of Spironucleus salmonicida Highlights a Fish Pathogen Adapted to Fluctuating Environments.</title>
        <authorList>
            <person name="Xu F."/>
            <person name="Jerlstrom-Hultqvist J."/>
            <person name="Einarsson E."/>
            <person name="Astvaldsson A."/>
            <person name="Svard S.G."/>
            <person name="Andersson J.O."/>
        </authorList>
    </citation>
    <scope>NUCLEOTIDE SEQUENCE</scope>
    <source>
        <strain evidence="2">ATCC 50377</strain>
    </source>
</reference>
<reference evidence="2" key="2">
    <citation type="submission" date="2020-12" db="EMBL/GenBank/DDBJ databases">
        <title>New Spironucleus salmonicida genome in near-complete chromosomes.</title>
        <authorList>
            <person name="Xu F."/>
            <person name="Kurt Z."/>
            <person name="Jimenez-Gonzalez A."/>
            <person name="Astvaldsson A."/>
            <person name="Andersson J.O."/>
            <person name="Svard S.G."/>
        </authorList>
    </citation>
    <scope>NUCLEOTIDE SEQUENCE</scope>
    <source>
        <strain evidence="2">ATCC 50377</strain>
    </source>
</reference>
<dbReference type="Proteomes" id="UP000018208">
    <property type="component" value="Unassembled WGS sequence"/>
</dbReference>
<dbReference type="VEuPathDB" id="GiardiaDB:SS50377_26963"/>
<accession>V6LT87</accession>
<evidence type="ECO:0000313" key="1">
    <source>
        <dbReference type="EMBL" id="EST47473.1"/>
    </source>
</evidence>
<evidence type="ECO:0000313" key="2">
    <source>
        <dbReference type="EMBL" id="KAH0570677.1"/>
    </source>
</evidence>
<proteinExistence type="predicted"/>
<protein>
    <submittedName>
        <fullName evidence="1">Uncharacterized protein</fullName>
    </submittedName>
</protein>
<name>V6LT87_9EUKA</name>
<evidence type="ECO:0000313" key="3">
    <source>
        <dbReference type="Proteomes" id="UP000018208"/>
    </source>
</evidence>
<dbReference type="EMBL" id="KI546040">
    <property type="protein sequence ID" value="EST47473.1"/>
    <property type="molecule type" value="Genomic_DNA"/>
</dbReference>
<keyword evidence="3" id="KW-1185">Reference proteome</keyword>
<gene>
    <name evidence="1" type="ORF">SS50377_12459</name>
    <name evidence="2" type="ORF">SS50377_26963</name>
</gene>